<organism evidence="1 2">
    <name type="scientific">Leptospira borgpetersenii str. 200701203</name>
    <dbReference type="NCBI Taxonomy" id="1193007"/>
    <lineage>
        <taxon>Bacteria</taxon>
        <taxon>Pseudomonadati</taxon>
        <taxon>Spirochaetota</taxon>
        <taxon>Spirochaetia</taxon>
        <taxon>Leptospirales</taxon>
        <taxon>Leptospiraceae</taxon>
        <taxon>Leptospira</taxon>
    </lineage>
</organism>
<dbReference type="AlphaFoldDB" id="M3F7R9"/>
<dbReference type="Proteomes" id="UP000011783">
    <property type="component" value="Unassembled WGS sequence"/>
</dbReference>
<gene>
    <name evidence="1" type="ORF">LEP1GSC123_1812</name>
</gene>
<protein>
    <submittedName>
        <fullName evidence="1">Uncharacterized protein</fullName>
    </submittedName>
</protein>
<name>M3F7R9_LEPBO</name>
<accession>M3F7R9</accession>
<proteinExistence type="predicted"/>
<comment type="caution">
    <text evidence="1">The sequence shown here is derived from an EMBL/GenBank/DDBJ whole genome shotgun (WGS) entry which is preliminary data.</text>
</comment>
<sequence length="38" mass="4255">MTYKMELPPGGKKIIEFEYSVSHPAENRLIRTPGSGGY</sequence>
<dbReference type="EMBL" id="AKWO02000103">
    <property type="protein sequence ID" value="EMF97982.1"/>
    <property type="molecule type" value="Genomic_DNA"/>
</dbReference>
<evidence type="ECO:0000313" key="1">
    <source>
        <dbReference type="EMBL" id="EMF97982.1"/>
    </source>
</evidence>
<evidence type="ECO:0000313" key="2">
    <source>
        <dbReference type="Proteomes" id="UP000011783"/>
    </source>
</evidence>
<reference evidence="1 2" key="1">
    <citation type="submission" date="2013-01" db="EMBL/GenBank/DDBJ databases">
        <authorList>
            <person name="Harkins D.M."/>
            <person name="Durkin A.S."/>
            <person name="Brinkac L.M."/>
            <person name="Haft D.H."/>
            <person name="Selengut J.D."/>
            <person name="Sanka R."/>
            <person name="DePew J."/>
            <person name="Purushe J."/>
            <person name="Picardeau M."/>
            <person name="Werts C."/>
            <person name="Goarant C."/>
            <person name="Vinetz J.M."/>
            <person name="Sutton G.G."/>
            <person name="Nierman W.C."/>
            <person name="Fouts D.E."/>
        </authorList>
    </citation>
    <scope>NUCLEOTIDE SEQUENCE [LARGE SCALE GENOMIC DNA]</scope>
    <source>
        <strain evidence="1 2">200701203</strain>
    </source>
</reference>
<dbReference type="BioCyc" id="LBOR1193007:G11KN-3346-MONOMER"/>